<dbReference type="HOGENOM" id="CLU_016639_1_0_1"/>
<dbReference type="KEGG" id="gtt:GUITHDRAFT_99331"/>
<comment type="subcellular location">
    <subcellularLocation>
        <location evidence="2">Cytoplasm</location>
        <location evidence="2">Cytoskeleton</location>
        <location evidence="2">Microtubule organizing center</location>
        <location evidence="2">Centrosome</location>
    </subcellularLocation>
    <subcellularLocation>
        <location evidence="1">Plastid</location>
        <location evidence="1">Chloroplast</location>
    </subcellularLocation>
</comment>
<dbReference type="Pfam" id="PF13481">
    <property type="entry name" value="AAA_25"/>
    <property type="match status" value="1"/>
</dbReference>
<dbReference type="GeneID" id="17312236"/>
<reference evidence="8" key="3">
    <citation type="submission" date="2015-06" db="UniProtKB">
        <authorList>
            <consortium name="EnsemblProtists"/>
        </authorList>
    </citation>
    <scope>IDENTIFICATION</scope>
</reference>
<sequence>MTKRRHSSDKEESTVGSKRLQQAKGLRSDNKEEKLQEQIKEEKQELRIKEDNLQVKEDKLQEQIKEEKKELRIKEEKLQKQIEEEKEKLRIKEEKLQKQIEEEKQELRIKEEKLGLKEQNLQNQKEEAMLKYYGQGEENKEYWKVVLKSLEDQQNRLEEEKGTLKKEKEKFELKEEKQELGIKEEKQELGIKEEKEKLGIKEEKEKLRIKEEKEKLRIKEEKLELKEQKRQNQKEEAMLKYYGQGEENKEYWKVVLKSLEDQQNRLEEEKGTLKKEKEKLELKEERLQEQIKEEKQELRIKEEKLQEQIKEEKQELRIKEEMLQEQIEEEKEKLGIKREKLELKEEDSICWTEIAWNCDTVGHKEGGNLFCLGGSFVDQFSSGQAKQEVLYCRECFNEQWRFIEEKVCKAGCLGWILGPPGTGKTMTTMSFLLSLSKDKKWGVMCVRVWKWGPVKVLQVDQGVLRVVEMTRNEIDKGLRRILREWTQSDKKYLVSLDGYQQGSHESVLTECVLWLHQDRANRRVVITTSMNSRAKKKPEQDRNEKVEELMVYSWTLEEYLEAIRHELFYVSVAGVMEWSLESNVTEAEKRSREVESKFQIVGGSCRYMFEHTTEKAINDLRQAMDSVADYKKLIDMSMGDTSDQFVNRLQGKYRMGSQVYWTPVSRFVATELAQRLGESFVREIEELSGIAANPTLKGVLFEMLFFARIGREPGLQVLLRSGRESEPPGVPEKWDRWELYAVKDLDTSEIDEARRNGMTRMCLKPLKWNQGGYDAVIVDWNKTSVCFVQVTIAETHDLKLRYMSECLDSLGVEPEGNWEVRIVFIVKKENLYKFAVRHVENKDILLRKYGWAYSQEEIDANVVGMDSGPRR</sequence>
<organism evidence="7">
    <name type="scientific">Guillardia theta (strain CCMP2712)</name>
    <name type="common">Cryptophyte</name>
    <dbReference type="NCBI Taxonomy" id="905079"/>
    <lineage>
        <taxon>Eukaryota</taxon>
        <taxon>Cryptophyceae</taxon>
        <taxon>Pyrenomonadales</taxon>
        <taxon>Geminigeraceae</taxon>
        <taxon>Guillardia</taxon>
    </lineage>
</organism>
<dbReference type="PANTHER" id="PTHR18905">
    <property type="entry name" value="NINEIN"/>
    <property type="match status" value="1"/>
</dbReference>
<keyword evidence="3" id="KW-0963">Cytoplasm</keyword>
<dbReference type="Proteomes" id="UP000011087">
    <property type="component" value="Unassembled WGS sequence"/>
</dbReference>
<name>L1K4M9_GUITC</name>
<dbReference type="AlphaFoldDB" id="L1K4M9"/>
<evidence type="ECO:0000313" key="9">
    <source>
        <dbReference type="Proteomes" id="UP000011087"/>
    </source>
</evidence>
<gene>
    <name evidence="7" type="ORF">GUITHDRAFT_99331</name>
</gene>
<dbReference type="RefSeq" id="XP_005842537.1">
    <property type="nucleotide sequence ID" value="XM_005842480.1"/>
</dbReference>
<dbReference type="Gene3D" id="3.40.50.300">
    <property type="entry name" value="P-loop containing nucleotide triphosphate hydrolases"/>
    <property type="match status" value="1"/>
</dbReference>
<dbReference type="EMBL" id="JH992965">
    <property type="protein sequence ID" value="EKX55557.1"/>
    <property type="molecule type" value="Genomic_DNA"/>
</dbReference>
<feature type="compositionally biased region" description="Basic and acidic residues" evidence="6">
    <location>
        <begin position="26"/>
        <end position="40"/>
    </location>
</feature>
<reference evidence="9" key="2">
    <citation type="submission" date="2012-11" db="EMBL/GenBank/DDBJ databases">
        <authorList>
            <person name="Kuo A."/>
            <person name="Curtis B.A."/>
            <person name="Tanifuji G."/>
            <person name="Burki F."/>
            <person name="Gruber A."/>
            <person name="Irimia M."/>
            <person name="Maruyama S."/>
            <person name="Arias M.C."/>
            <person name="Ball S.G."/>
            <person name="Gile G.H."/>
            <person name="Hirakawa Y."/>
            <person name="Hopkins J.F."/>
            <person name="Rensing S.A."/>
            <person name="Schmutz J."/>
            <person name="Symeonidi A."/>
            <person name="Elias M."/>
            <person name="Eveleigh R.J."/>
            <person name="Herman E.K."/>
            <person name="Klute M.J."/>
            <person name="Nakayama T."/>
            <person name="Obornik M."/>
            <person name="Reyes-Prieto A."/>
            <person name="Armbrust E.V."/>
            <person name="Aves S.J."/>
            <person name="Beiko R.G."/>
            <person name="Coutinho P."/>
            <person name="Dacks J.B."/>
            <person name="Durnford D.G."/>
            <person name="Fast N.M."/>
            <person name="Green B.R."/>
            <person name="Grisdale C."/>
            <person name="Hempe F."/>
            <person name="Henrissat B."/>
            <person name="Hoppner M.P."/>
            <person name="Ishida K.-I."/>
            <person name="Kim E."/>
            <person name="Koreny L."/>
            <person name="Kroth P.G."/>
            <person name="Liu Y."/>
            <person name="Malik S.-B."/>
            <person name="Maier U.G."/>
            <person name="McRose D."/>
            <person name="Mock T."/>
            <person name="Neilson J.A."/>
            <person name="Onodera N.T."/>
            <person name="Poole A.M."/>
            <person name="Pritham E.J."/>
            <person name="Richards T.A."/>
            <person name="Rocap G."/>
            <person name="Roy S.W."/>
            <person name="Sarai C."/>
            <person name="Schaack S."/>
            <person name="Shirato S."/>
            <person name="Slamovits C.H."/>
            <person name="Spencer D.F."/>
            <person name="Suzuki S."/>
            <person name="Worden A.Z."/>
            <person name="Zauner S."/>
            <person name="Barry K."/>
            <person name="Bell C."/>
            <person name="Bharti A.K."/>
            <person name="Crow J.A."/>
            <person name="Grimwood J."/>
            <person name="Kramer R."/>
            <person name="Lindquist E."/>
            <person name="Lucas S."/>
            <person name="Salamov A."/>
            <person name="McFadden G.I."/>
            <person name="Lane C.E."/>
            <person name="Keeling P.J."/>
            <person name="Gray M.W."/>
            <person name="Grigoriev I.V."/>
            <person name="Archibald J.M."/>
        </authorList>
    </citation>
    <scope>NUCLEOTIDE SEQUENCE</scope>
    <source>
        <strain evidence="9">CCMP2712</strain>
    </source>
</reference>
<dbReference type="InterPro" id="IPR027417">
    <property type="entry name" value="P-loop_NTPase"/>
</dbReference>
<dbReference type="EnsemblProtists" id="EKX55557">
    <property type="protein sequence ID" value="EKX55557"/>
    <property type="gene ID" value="GUITHDRAFT_99331"/>
</dbReference>
<protein>
    <submittedName>
        <fullName evidence="7 8">Uncharacterized protein</fullName>
    </submittedName>
</protein>
<evidence type="ECO:0000256" key="5">
    <source>
        <dbReference type="ARBA" id="ARBA00023212"/>
    </source>
</evidence>
<feature type="region of interest" description="Disordered" evidence="6">
    <location>
        <begin position="1"/>
        <end position="40"/>
    </location>
</feature>
<evidence type="ECO:0000313" key="8">
    <source>
        <dbReference type="EnsemblProtists" id="EKX55557"/>
    </source>
</evidence>
<evidence type="ECO:0000256" key="6">
    <source>
        <dbReference type="SAM" id="MobiDB-lite"/>
    </source>
</evidence>
<dbReference type="PaxDb" id="55529-EKX55557"/>
<dbReference type="SUPFAM" id="SSF52540">
    <property type="entry name" value="P-loop containing nucleoside triphosphate hydrolases"/>
    <property type="match status" value="1"/>
</dbReference>
<keyword evidence="4" id="KW-0597">Phosphoprotein</keyword>
<dbReference type="GO" id="GO:0034454">
    <property type="term" value="P:microtubule anchoring at centrosome"/>
    <property type="evidence" value="ECO:0007669"/>
    <property type="project" value="TreeGrafter"/>
</dbReference>
<evidence type="ECO:0000313" key="7">
    <source>
        <dbReference type="EMBL" id="EKX55557.1"/>
    </source>
</evidence>
<evidence type="ECO:0000256" key="3">
    <source>
        <dbReference type="ARBA" id="ARBA00022490"/>
    </source>
</evidence>
<dbReference type="eggNOG" id="ENOG502SI4E">
    <property type="taxonomic scope" value="Eukaryota"/>
</dbReference>
<keyword evidence="9" id="KW-1185">Reference proteome</keyword>
<evidence type="ECO:0000256" key="4">
    <source>
        <dbReference type="ARBA" id="ARBA00022553"/>
    </source>
</evidence>
<accession>L1K4M9</accession>
<proteinExistence type="predicted"/>
<dbReference type="GO" id="GO:0005813">
    <property type="term" value="C:centrosome"/>
    <property type="evidence" value="ECO:0007669"/>
    <property type="project" value="UniProtKB-SubCell"/>
</dbReference>
<dbReference type="GO" id="GO:0009507">
    <property type="term" value="C:chloroplast"/>
    <property type="evidence" value="ECO:0007669"/>
    <property type="project" value="UniProtKB-SubCell"/>
</dbReference>
<evidence type="ECO:0000256" key="1">
    <source>
        <dbReference type="ARBA" id="ARBA00004229"/>
    </source>
</evidence>
<reference evidence="7 9" key="1">
    <citation type="journal article" date="2012" name="Nature">
        <title>Algal genomes reveal evolutionary mosaicism and the fate of nucleomorphs.</title>
        <authorList>
            <consortium name="DOE Joint Genome Institute"/>
            <person name="Curtis B.A."/>
            <person name="Tanifuji G."/>
            <person name="Burki F."/>
            <person name="Gruber A."/>
            <person name="Irimia M."/>
            <person name="Maruyama S."/>
            <person name="Arias M.C."/>
            <person name="Ball S.G."/>
            <person name="Gile G.H."/>
            <person name="Hirakawa Y."/>
            <person name="Hopkins J.F."/>
            <person name="Kuo A."/>
            <person name="Rensing S.A."/>
            <person name="Schmutz J."/>
            <person name="Symeonidi A."/>
            <person name="Elias M."/>
            <person name="Eveleigh R.J."/>
            <person name="Herman E.K."/>
            <person name="Klute M.J."/>
            <person name="Nakayama T."/>
            <person name="Obornik M."/>
            <person name="Reyes-Prieto A."/>
            <person name="Armbrust E.V."/>
            <person name="Aves S.J."/>
            <person name="Beiko R.G."/>
            <person name="Coutinho P."/>
            <person name="Dacks J.B."/>
            <person name="Durnford D.G."/>
            <person name="Fast N.M."/>
            <person name="Green B.R."/>
            <person name="Grisdale C.J."/>
            <person name="Hempel F."/>
            <person name="Henrissat B."/>
            <person name="Hoppner M.P."/>
            <person name="Ishida K."/>
            <person name="Kim E."/>
            <person name="Koreny L."/>
            <person name="Kroth P.G."/>
            <person name="Liu Y."/>
            <person name="Malik S.B."/>
            <person name="Maier U.G."/>
            <person name="McRose D."/>
            <person name="Mock T."/>
            <person name="Neilson J.A."/>
            <person name="Onodera N.T."/>
            <person name="Poole A.M."/>
            <person name="Pritham E.J."/>
            <person name="Richards T.A."/>
            <person name="Rocap G."/>
            <person name="Roy S.W."/>
            <person name="Sarai C."/>
            <person name="Schaack S."/>
            <person name="Shirato S."/>
            <person name="Slamovits C.H."/>
            <person name="Spencer D.F."/>
            <person name="Suzuki S."/>
            <person name="Worden A.Z."/>
            <person name="Zauner S."/>
            <person name="Barry K."/>
            <person name="Bell C."/>
            <person name="Bharti A.K."/>
            <person name="Crow J.A."/>
            <person name="Grimwood J."/>
            <person name="Kramer R."/>
            <person name="Lindquist E."/>
            <person name="Lucas S."/>
            <person name="Salamov A."/>
            <person name="McFadden G.I."/>
            <person name="Lane C.E."/>
            <person name="Keeling P.J."/>
            <person name="Gray M.W."/>
            <person name="Grigoriev I.V."/>
            <person name="Archibald J.M."/>
        </authorList>
    </citation>
    <scope>NUCLEOTIDE SEQUENCE</scope>
    <source>
        <strain evidence="7 9">CCMP2712</strain>
    </source>
</reference>
<evidence type="ECO:0000256" key="2">
    <source>
        <dbReference type="ARBA" id="ARBA00004300"/>
    </source>
</evidence>
<dbReference type="PANTHER" id="PTHR18905:SF13">
    <property type="entry name" value="NON-CENTROSOMAL MICROTUBULE ARRAY"/>
    <property type="match status" value="1"/>
</dbReference>
<keyword evidence="5" id="KW-0206">Cytoskeleton</keyword>